<dbReference type="SUPFAM" id="SSF141086">
    <property type="entry name" value="Agglutinin HPA-like"/>
    <property type="match status" value="3"/>
</dbReference>
<feature type="compositionally biased region" description="Low complexity" evidence="1">
    <location>
        <begin position="118"/>
        <end position="139"/>
    </location>
</feature>
<dbReference type="GO" id="GO:0046871">
    <property type="term" value="F:N-acetylgalactosamine binding"/>
    <property type="evidence" value="ECO:0007669"/>
    <property type="project" value="TreeGrafter"/>
</dbReference>
<dbReference type="InterPro" id="IPR052487">
    <property type="entry name" value="Galactose-binding_lectin"/>
</dbReference>
<evidence type="ECO:0000256" key="1">
    <source>
        <dbReference type="SAM" id="MobiDB-lite"/>
    </source>
</evidence>
<gene>
    <name evidence="3" type="ORF">LTR78_010448</name>
</gene>
<proteinExistence type="predicted"/>
<feature type="region of interest" description="Disordered" evidence="1">
    <location>
        <begin position="116"/>
        <end position="139"/>
    </location>
</feature>
<dbReference type="InterPro" id="IPR037221">
    <property type="entry name" value="H-type_lectin_dom_sf"/>
</dbReference>
<evidence type="ECO:0000313" key="4">
    <source>
        <dbReference type="Proteomes" id="UP001274830"/>
    </source>
</evidence>
<dbReference type="Pfam" id="PF09458">
    <property type="entry name" value="H_lectin"/>
    <property type="match status" value="3"/>
</dbReference>
<comment type="caution">
    <text evidence="3">The sequence shown here is derived from an EMBL/GenBank/DDBJ whole genome shotgun (WGS) entry which is preliminary data.</text>
</comment>
<accession>A0AAE0WF27</accession>
<feature type="domain" description="H-type lectin" evidence="2">
    <location>
        <begin position="245"/>
        <end position="308"/>
    </location>
</feature>
<keyword evidence="4" id="KW-1185">Reference proteome</keyword>
<protein>
    <recommendedName>
        <fullName evidence="2">H-type lectin domain-containing protein</fullName>
    </recommendedName>
</protein>
<name>A0AAE0WF27_9PEZI</name>
<dbReference type="GO" id="GO:0098609">
    <property type="term" value="P:cell-cell adhesion"/>
    <property type="evidence" value="ECO:0007669"/>
    <property type="project" value="TreeGrafter"/>
</dbReference>
<reference evidence="3" key="1">
    <citation type="submission" date="2023-07" db="EMBL/GenBank/DDBJ databases">
        <title>Black Yeasts Isolated from many extreme environments.</title>
        <authorList>
            <person name="Coleine C."/>
            <person name="Stajich J.E."/>
            <person name="Selbmann L."/>
        </authorList>
    </citation>
    <scope>NUCLEOTIDE SEQUENCE</scope>
    <source>
        <strain evidence="3">CCFEE 5485</strain>
    </source>
</reference>
<dbReference type="AlphaFoldDB" id="A0AAE0WF27"/>
<dbReference type="GO" id="GO:0030247">
    <property type="term" value="F:polysaccharide binding"/>
    <property type="evidence" value="ECO:0007669"/>
    <property type="project" value="TreeGrafter"/>
</dbReference>
<organism evidence="3 4">
    <name type="scientific">Recurvomyces mirabilis</name>
    <dbReference type="NCBI Taxonomy" id="574656"/>
    <lineage>
        <taxon>Eukaryota</taxon>
        <taxon>Fungi</taxon>
        <taxon>Dikarya</taxon>
        <taxon>Ascomycota</taxon>
        <taxon>Pezizomycotina</taxon>
        <taxon>Dothideomycetes</taxon>
        <taxon>Dothideomycetidae</taxon>
        <taxon>Mycosphaerellales</taxon>
        <taxon>Teratosphaeriaceae</taxon>
        <taxon>Recurvomyces</taxon>
    </lineage>
</organism>
<feature type="domain" description="H-type lectin" evidence="2">
    <location>
        <begin position="33"/>
        <end position="95"/>
    </location>
</feature>
<dbReference type="InterPro" id="IPR019019">
    <property type="entry name" value="H-type_lectin_domain"/>
</dbReference>
<dbReference type="PANTHER" id="PTHR46938">
    <property type="entry name" value="DISCOIDIN-1 SUBUNIT A-RELATED-RELATED"/>
    <property type="match status" value="1"/>
</dbReference>
<dbReference type="EMBL" id="JAUTXT010000075">
    <property type="protein sequence ID" value="KAK3669696.1"/>
    <property type="molecule type" value="Genomic_DNA"/>
</dbReference>
<feature type="domain" description="H-type lectin" evidence="2">
    <location>
        <begin position="148"/>
        <end position="215"/>
    </location>
</feature>
<evidence type="ECO:0000259" key="2">
    <source>
        <dbReference type="Pfam" id="PF09458"/>
    </source>
</evidence>
<dbReference type="GO" id="GO:0070492">
    <property type="term" value="F:oligosaccharide binding"/>
    <property type="evidence" value="ECO:0007669"/>
    <property type="project" value="TreeGrafter"/>
</dbReference>
<dbReference type="Gene3D" id="2.60.40.2080">
    <property type="match status" value="3"/>
</dbReference>
<evidence type="ECO:0000313" key="3">
    <source>
        <dbReference type="EMBL" id="KAK3669696.1"/>
    </source>
</evidence>
<dbReference type="GO" id="GO:0098636">
    <property type="term" value="C:protein complex involved in cell adhesion"/>
    <property type="evidence" value="ECO:0007669"/>
    <property type="project" value="TreeGrafter"/>
</dbReference>
<dbReference type="Proteomes" id="UP001274830">
    <property type="component" value="Unassembled WGS sequence"/>
</dbReference>
<sequence length="313" mass="34747">MVHIAKARLDDGHFSTEEVRRSAKLALTTSRIIAFQKDQYDEPPNIAAGFDSLNISCEGPIRANLIANEITADTFRIAIETWGDATLYSASTTWIEHKANAKQCIFGQYDTSIDKQIPAKPAPSTKSSPVKTKTSKKTPASLPQKCAKSITFPQPFTEPPSVICWLNRLDLPSGRENDYKLRAFPDTISPAGFTAHLNTWDNGTMSGAAMCWIAFPSSKRHVDSGRFSTNDVRKRTQPRERTMGRVVFRKKFEVVPTVLAALNAVDVAGNADLRVRVRVEEVSKEGFRWYLETWGDSTVYSAGASWIALGFPE</sequence>
<dbReference type="GO" id="GO:0009986">
    <property type="term" value="C:cell surface"/>
    <property type="evidence" value="ECO:0007669"/>
    <property type="project" value="TreeGrafter"/>
</dbReference>